<feature type="transmembrane region" description="Helical" evidence="1">
    <location>
        <begin position="21"/>
        <end position="41"/>
    </location>
</feature>
<evidence type="ECO:0000256" key="1">
    <source>
        <dbReference type="SAM" id="Phobius"/>
    </source>
</evidence>
<keyword evidence="1" id="KW-0472">Membrane</keyword>
<reference evidence="2 3" key="1">
    <citation type="submission" date="2023-09" db="EMBL/GenBank/DDBJ databases">
        <title>Complete Genome and Methylome dissection of Bacillus brevis NEB573 original source of BbsI restriction endonuclease.</title>
        <authorList>
            <person name="Fomenkov A."/>
            <person name="Roberts R.D."/>
        </authorList>
    </citation>
    <scope>NUCLEOTIDE SEQUENCE [LARGE SCALE GENOMIC DNA]</scope>
    <source>
        <strain evidence="2 3">NEB573</strain>
    </source>
</reference>
<accession>A0ABY9T6M5</accession>
<sequence>MLSGKTAIPQKGRTAFRLFSLLILLAAIVGFCAIPLFPSLVIRDTLSHRLMWSSRIDDHTTFGIRWTHSIHRSLVEEHYRIQGGQIILTDMSFHDYGIGMENELAPGEELVISDGAFHVLHMNRVFPALHLYIGQVRANHTLLFSGKEIPLGTIDKPGAAITIQAEKRSILSEIGGY</sequence>
<dbReference type="Pfam" id="PF08905">
    <property type="entry name" value="DUF1850"/>
    <property type="match status" value="1"/>
</dbReference>
<keyword evidence="1" id="KW-0812">Transmembrane</keyword>
<keyword evidence="1" id="KW-1133">Transmembrane helix</keyword>
<dbReference type="Proteomes" id="UP001256827">
    <property type="component" value="Chromosome"/>
</dbReference>
<dbReference type="RefSeq" id="WP_310769836.1">
    <property type="nucleotide sequence ID" value="NZ_CP134050.1"/>
</dbReference>
<evidence type="ECO:0000313" key="2">
    <source>
        <dbReference type="EMBL" id="WNC15766.1"/>
    </source>
</evidence>
<gene>
    <name evidence="2" type="ORF">RGB73_05380</name>
</gene>
<evidence type="ECO:0000313" key="3">
    <source>
        <dbReference type="Proteomes" id="UP001256827"/>
    </source>
</evidence>
<dbReference type="InterPro" id="IPR015001">
    <property type="entry name" value="DUF1850"/>
</dbReference>
<dbReference type="EMBL" id="CP134050">
    <property type="protein sequence ID" value="WNC15766.1"/>
    <property type="molecule type" value="Genomic_DNA"/>
</dbReference>
<organism evidence="2 3">
    <name type="scientific">Brevibacillus brevis</name>
    <name type="common">Bacillus brevis</name>
    <dbReference type="NCBI Taxonomy" id="1393"/>
    <lineage>
        <taxon>Bacteria</taxon>
        <taxon>Bacillati</taxon>
        <taxon>Bacillota</taxon>
        <taxon>Bacilli</taxon>
        <taxon>Bacillales</taxon>
        <taxon>Paenibacillaceae</taxon>
        <taxon>Brevibacillus</taxon>
    </lineage>
</organism>
<keyword evidence="3" id="KW-1185">Reference proteome</keyword>
<name>A0ABY9T6M5_BREBE</name>
<protein>
    <submittedName>
        <fullName evidence="2">DUF1850 domain-containing protein</fullName>
    </submittedName>
</protein>
<proteinExistence type="predicted"/>